<gene>
    <name evidence="1" type="ORF">DVH21_18010</name>
</gene>
<protein>
    <submittedName>
        <fullName evidence="1">DUF3152 domain-containing protein</fullName>
    </submittedName>
</protein>
<accession>A0A1C6SRK5</accession>
<reference evidence="1 2" key="1">
    <citation type="submission" date="2018-07" db="EMBL/GenBank/DDBJ databases">
        <authorList>
            <person name="Ye Y."/>
        </authorList>
    </citation>
    <scope>NUCLEOTIDE SEQUENCE [LARGE SCALE GENOMIC DNA]</scope>
    <source>
        <strain evidence="2">H14(2018)</strain>
    </source>
</reference>
<dbReference type="RefSeq" id="WP_091329131.1">
    <property type="nucleotide sequence ID" value="NZ_CBDRIQ010000002.1"/>
</dbReference>
<dbReference type="PROSITE" id="PS51257">
    <property type="entry name" value="PROKAR_LIPOPROTEIN"/>
    <property type="match status" value="1"/>
</dbReference>
<reference evidence="1 2" key="2">
    <citation type="submission" date="2018-08" db="EMBL/GenBank/DDBJ databases">
        <title>Streptomyces kandeliansis sp. nov., an endophytic bacterium isolated from mangrove plant.</title>
        <authorList>
            <person name="Wang R."/>
        </authorList>
    </citation>
    <scope>NUCLEOTIDE SEQUENCE [LARGE SCALE GENOMIC DNA]</scope>
    <source>
        <strain evidence="2">H14(2018)</strain>
    </source>
</reference>
<sequence>MTRTVDRTRGGAAVIALAVSLAGCTPAVADQPAVAPSGPAGPSAAVPSASAAAPVRSRPAGIGYPADGGDEWWFAAAEPATHAGTGRLLRYRVAVERDITGLPPADFAAQVTGILTGPGGWTTDGRIALRRVGARGPADFTVYLATPGTRDDLCGDGPDRYTSCRSGDRVVVNVARWVRGAPAYGSDLAAYRRYVVNHEVGHRLGHGHERCPGRGRPAPVMQQQTLGLHGCTPNPLPFLRGERYAGRSGAYDDRLPPPEGGRAG</sequence>
<proteinExistence type="predicted"/>
<dbReference type="SUPFAM" id="SSF55486">
    <property type="entry name" value="Metalloproteases ('zincins'), catalytic domain"/>
    <property type="match status" value="1"/>
</dbReference>
<evidence type="ECO:0000313" key="2">
    <source>
        <dbReference type="Proteomes" id="UP000253958"/>
    </source>
</evidence>
<dbReference type="Pfam" id="PF11350">
    <property type="entry name" value="DUF3152"/>
    <property type="match status" value="1"/>
</dbReference>
<name>A0A1C6SRK5_9ACTN</name>
<dbReference type="InterPro" id="IPR022603">
    <property type="entry name" value="DUF3152"/>
</dbReference>
<dbReference type="AlphaFoldDB" id="A0A1C6SRK5"/>
<dbReference type="Proteomes" id="UP000253958">
    <property type="component" value="Chromosome"/>
</dbReference>
<evidence type="ECO:0000313" key="1">
    <source>
        <dbReference type="EMBL" id="AXH91659.1"/>
    </source>
</evidence>
<organism evidence="1 2">
    <name type="scientific">Micromonospora aurantiaca</name>
    <name type="common">nom. illeg.</name>
    <dbReference type="NCBI Taxonomy" id="47850"/>
    <lineage>
        <taxon>Bacteria</taxon>
        <taxon>Bacillati</taxon>
        <taxon>Actinomycetota</taxon>
        <taxon>Actinomycetes</taxon>
        <taxon>Micromonosporales</taxon>
        <taxon>Micromonosporaceae</taxon>
        <taxon>Micromonospora</taxon>
    </lineage>
</organism>
<dbReference type="EMBL" id="CP031263">
    <property type="protein sequence ID" value="AXH91659.1"/>
    <property type="molecule type" value="Genomic_DNA"/>
</dbReference>